<dbReference type="GO" id="GO:0003723">
    <property type="term" value="F:RNA binding"/>
    <property type="evidence" value="ECO:0007669"/>
    <property type="project" value="InterPro"/>
</dbReference>
<evidence type="ECO:0000313" key="3">
    <source>
        <dbReference type="Proteomes" id="UP001271007"/>
    </source>
</evidence>
<dbReference type="InterPro" id="IPR023674">
    <property type="entry name" value="Ribosomal_uL1-like"/>
</dbReference>
<accession>A0AAJ0GFF5</accession>
<dbReference type="SUPFAM" id="SSF56808">
    <property type="entry name" value="Ribosomal protein L1"/>
    <property type="match status" value="1"/>
</dbReference>
<proteinExistence type="predicted"/>
<dbReference type="PANTHER" id="PTHR23105">
    <property type="entry name" value="RIBOSOMAL PROTEIN L7AE FAMILY MEMBER"/>
    <property type="match status" value="1"/>
</dbReference>
<dbReference type="InterPro" id="IPR050257">
    <property type="entry name" value="eL8/uL1-like"/>
</dbReference>
<dbReference type="AlphaFoldDB" id="A0AAJ0GFF5"/>
<keyword evidence="2" id="KW-0647">Proteasome</keyword>
<dbReference type="Proteomes" id="UP001271007">
    <property type="component" value="Unassembled WGS sequence"/>
</dbReference>
<dbReference type="InterPro" id="IPR016095">
    <property type="entry name" value="Ribosomal_uL1_3-a/b-sand"/>
</dbReference>
<comment type="caution">
    <text evidence="2">The sequence shown here is derived from an EMBL/GenBank/DDBJ whole genome shotgun (WGS) entry which is preliminary data.</text>
</comment>
<dbReference type="Gene3D" id="3.30.190.20">
    <property type="match status" value="1"/>
</dbReference>
<dbReference type="InterPro" id="IPR028364">
    <property type="entry name" value="Ribosomal_uL1/biogenesis"/>
</dbReference>
<feature type="region of interest" description="Disordered" evidence="1">
    <location>
        <begin position="191"/>
        <end position="210"/>
    </location>
</feature>
<dbReference type="Pfam" id="PF00687">
    <property type="entry name" value="Ribosomal_L1"/>
    <property type="match status" value="1"/>
</dbReference>
<dbReference type="EMBL" id="JAWDJX010000005">
    <property type="protein sequence ID" value="KAK3056505.1"/>
    <property type="molecule type" value="Genomic_DNA"/>
</dbReference>
<keyword evidence="3" id="KW-1185">Reference proteome</keyword>
<gene>
    <name evidence="2" type="primary">CIC1</name>
    <name evidence="2" type="ORF">LTR09_002298</name>
</gene>
<evidence type="ECO:0000313" key="2">
    <source>
        <dbReference type="EMBL" id="KAK3056505.1"/>
    </source>
</evidence>
<evidence type="ECO:0000256" key="1">
    <source>
        <dbReference type="SAM" id="MobiDB-lite"/>
    </source>
</evidence>
<dbReference type="CDD" id="cd00403">
    <property type="entry name" value="Ribosomal_L1"/>
    <property type="match status" value="1"/>
</dbReference>
<feature type="region of interest" description="Disordered" evidence="1">
    <location>
        <begin position="311"/>
        <end position="372"/>
    </location>
</feature>
<sequence>MALSTRNSTAVATSLDPSQTLRASTALLRKIQSDQATRTATAEKTNLLADADEDEAADDVPVWLVLTTKKHIIDKKRLKPGKILLPHPHLDTSDATLRICLITADPQRKYKDLIAHPSFPLELSAKIKRVMGLEKLKAKYKSYESRRQLLGEYDVFLADDRIVSYLPTVLGKVFYKSSSKRPIPISMEGKRQNFDEQGNKRRKLAEGGTKVVKEEVSPKSVAQEIEKTLSSSLVHLAPSTTTSVKVGKSSMKPEQIQENVKAVTEALVDKYVPQKWSNVRAVHIKGPDTAALPLYLADQLWEDEKDVLEEAPPSNIGKKGRKRKASALTDGANGAENAVIEVPAPDGKMRRLEKPAPKQIAPAVKAVQKIRK</sequence>
<reference evidence="2" key="1">
    <citation type="submission" date="2023-04" db="EMBL/GenBank/DDBJ databases">
        <title>Black Yeasts Isolated from many extreme environments.</title>
        <authorList>
            <person name="Coleine C."/>
            <person name="Stajich J.E."/>
            <person name="Selbmann L."/>
        </authorList>
    </citation>
    <scope>NUCLEOTIDE SEQUENCE</scope>
    <source>
        <strain evidence="2">CCFEE 5312</strain>
    </source>
</reference>
<organism evidence="2 3">
    <name type="scientific">Extremus antarcticus</name>
    <dbReference type="NCBI Taxonomy" id="702011"/>
    <lineage>
        <taxon>Eukaryota</taxon>
        <taxon>Fungi</taxon>
        <taxon>Dikarya</taxon>
        <taxon>Ascomycota</taxon>
        <taxon>Pezizomycotina</taxon>
        <taxon>Dothideomycetes</taxon>
        <taxon>Dothideomycetidae</taxon>
        <taxon>Mycosphaerellales</taxon>
        <taxon>Extremaceae</taxon>
        <taxon>Extremus</taxon>
    </lineage>
</organism>
<dbReference type="Gene3D" id="3.40.50.790">
    <property type="match status" value="1"/>
</dbReference>
<name>A0AAJ0GFF5_9PEZI</name>
<dbReference type="GO" id="GO:0000502">
    <property type="term" value="C:proteasome complex"/>
    <property type="evidence" value="ECO:0007669"/>
    <property type="project" value="UniProtKB-KW"/>
</dbReference>
<protein>
    <submittedName>
        <fullName evidence="2">Proteasome-interacting protein cic1</fullName>
    </submittedName>
</protein>
<feature type="compositionally biased region" description="Basic and acidic residues" evidence="1">
    <location>
        <begin position="347"/>
        <end position="356"/>
    </location>
</feature>